<gene>
    <name evidence="2" type="ORF">AVDCRST_MAG10-2836</name>
</gene>
<feature type="region of interest" description="Disordered" evidence="1">
    <location>
        <begin position="109"/>
        <end position="130"/>
    </location>
</feature>
<protein>
    <submittedName>
        <fullName evidence="2">Uncharacterized protein</fullName>
    </submittedName>
</protein>
<sequence length="363" mass="39715">DPRQQLSRGPHVPGGAGRFRDTGASGAGVEPAAAGGARSHTTGRSGRRRQPRPQGRGADPHPDRRGPRPELAARHAGAGLEGEPQAGGQGVQRGPRHAHCCGHGLLLVPGDLPRPARRGRHAGPVQRQQRFRDEAHSAHHVGASRCQRHPDGPHHQQRADRWLCAGRSFRSGRGSVECVVGRGRHADRPRRGLRREGRPQVHREAPRGLRAAACRSGARRRRHRLHRLRCPAGERAARQPSVRLGVRGALDRHPLGRRTDRPGRALRQHLLPGSQPRHAQVGVGEPRRDPGRGHLARRLSGLLDLCEELQHVRRNVRNHLRRHRAPAVAVPHRPGRDPGWRAERRARAPERGPQGAGSVGGGV</sequence>
<name>A0A6J4IY89_9ACTN</name>
<dbReference type="AlphaFoldDB" id="A0A6J4IY89"/>
<feature type="non-terminal residue" evidence="2">
    <location>
        <position position="1"/>
    </location>
</feature>
<feature type="region of interest" description="Disordered" evidence="1">
    <location>
        <begin position="189"/>
        <end position="209"/>
    </location>
</feature>
<feature type="non-terminal residue" evidence="2">
    <location>
        <position position="363"/>
    </location>
</feature>
<feature type="compositionally biased region" description="Basic and acidic residues" evidence="1">
    <location>
        <begin position="189"/>
        <end position="207"/>
    </location>
</feature>
<dbReference type="EMBL" id="CADCTB010000175">
    <property type="protein sequence ID" value="CAA9262734.1"/>
    <property type="molecule type" value="Genomic_DNA"/>
</dbReference>
<feature type="region of interest" description="Disordered" evidence="1">
    <location>
        <begin position="1"/>
        <end position="97"/>
    </location>
</feature>
<evidence type="ECO:0000313" key="2">
    <source>
        <dbReference type="EMBL" id="CAA9262734.1"/>
    </source>
</evidence>
<accession>A0A6J4IY89</accession>
<feature type="compositionally biased region" description="Low complexity" evidence="1">
    <location>
        <begin position="23"/>
        <end position="44"/>
    </location>
</feature>
<evidence type="ECO:0000256" key="1">
    <source>
        <dbReference type="SAM" id="MobiDB-lite"/>
    </source>
</evidence>
<proteinExistence type="predicted"/>
<feature type="region of interest" description="Disordered" evidence="1">
    <location>
        <begin position="324"/>
        <end position="363"/>
    </location>
</feature>
<organism evidence="2">
    <name type="scientific">uncultured Acidimicrobiales bacterium</name>
    <dbReference type="NCBI Taxonomy" id="310071"/>
    <lineage>
        <taxon>Bacteria</taxon>
        <taxon>Bacillati</taxon>
        <taxon>Actinomycetota</taxon>
        <taxon>Acidimicrobiia</taxon>
        <taxon>Acidimicrobiales</taxon>
        <taxon>environmental samples</taxon>
    </lineage>
</organism>
<feature type="region of interest" description="Disordered" evidence="1">
    <location>
        <begin position="274"/>
        <end position="293"/>
    </location>
</feature>
<feature type="compositionally biased region" description="Basic and acidic residues" evidence="1">
    <location>
        <begin position="334"/>
        <end position="350"/>
    </location>
</feature>
<feature type="compositionally biased region" description="Gly residues" evidence="1">
    <location>
        <begin position="354"/>
        <end position="363"/>
    </location>
</feature>
<reference evidence="2" key="1">
    <citation type="submission" date="2020-02" db="EMBL/GenBank/DDBJ databases">
        <authorList>
            <person name="Meier V. D."/>
        </authorList>
    </citation>
    <scope>NUCLEOTIDE SEQUENCE</scope>
    <source>
        <strain evidence="2">AVDCRST_MAG10</strain>
    </source>
</reference>
<feature type="compositionally biased region" description="Basic and acidic residues" evidence="1">
    <location>
        <begin position="58"/>
        <end position="73"/>
    </location>
</feature>